<feature type="domain" description="SCAN box" evidence="12">
    <location>
        <begin position="41"/>
        <end position="119"/>
    </location>
</feature>
<dbReference type="FunFam" id="1.10.4020.10:FF:000001">
    <property type="entry name" value="zinc finger protein 263 isoform X1"/>
    <property type="match status" value="1"/>
</dbReference>
<dbReference type="Pfam" id="PF00096">
    <property type="entry name" value="zf-C2H2"/>
    <property type="match status" value="2"/>
</dbReference>
<evidence type="ECO:0000259" key="11">
    <source>
        <dbReference type="PROSITE" id="PS50157"/>
    </source>
</evidence>
<keyword evidence="7 9" id="KW-0539">Nucleus</keyword>
<comment type="subcellular location">
    <subcellularLocation>
        <location evidence="1 9">Nucleus</location>
    </subcellularLocation>
</comment>
<dbReference type="InParanoid" id="G5CAU3"/>
<dbReference type="SMART" id="SM00355">
    <property type="entry name" value="ZnF_C2H2"/>
    <property type="match status" value="2"/>
</dbReference>
<dbReference type="SMART" id="SM00431">
    <property type="entry name" value="SCAN"/>
    <property type="match status" value="1"/>
</dbReference>
<dbReference type="Proteomes" id="UP000006813">
    <property type="component" value="Unassembled WGS sequence"/>
</dbReference>
<dbReference type="InterPro" id="IPR050916">
    <property type="entry name" value="SCAN-C2H2_zinc_finger"/>
</dbReference>
<evidence type="ECO:0000313" key="13">
    <source>
        <dbReference type="EMBL" id="EHB18654.1"/>
    </source>
</evidence>
<dbReference type="Gene3D" id="1.10.4020.10">
    <property type="entry name" value="DNA breaking-rejoining enzymes"/>
    <property type="match status" value="1"/>
</dbReference>
<evidence type="ECO:0000313" key="14">
    <source>
        <dbReference type="Proteomes" id="UP000006813"/>
    </source>
</evidence>
<dbReference type="PANTHER" id="PTHR45935">
    <property type="entry name" value="PROTEIN ZBED8-RELATED"/>
    <property type="match status" value="1"/>
</dbReference>
<evidence type="ECO:0000256" key="6">
    <source>
        <dbReference type="ARBA" id="ARBA00023125"/>
    </source>
</evidence>
<feature type="region of interest" description="Disordered" evidence="10">
    <location>
        <begin position="126"/>
        <end position="165"/>
    </location>
</feature>
<evidence type="ECO:0000256" key="5">
    <source>
        <dbReference type="ARBA" id="ARBA00022833"/>
    </source>
</evidence>
<feature type="domain" description="C2H2-type" evidence="11">
    <location>
        <begin position="175"/>
        <end position="202"/>
    </location>
</feature>
<evidence type="ECO:0000256" key="2">
    <source>
        <dbReference type="ARBA" id="ARBA00022723"/>
    </source>
</evidence>
<dbReference type="FunFam" id="3.30.160.60:FF:000045">
    <property type="entry name" value="ZFP69 zinc finger protein B"/>
    <property type="match status" value="1"/>
</dbReference>
<evidence type="ECO:0000256" key="7">
    <source>
        <dbReference type="ARBA" id="ARBA00023242"/>
    </source>
</evidence>
<keyword evidence="6" id="KW-0238">DNA-binding</keyword>
<dbReference type="InterPro" id="IPR036236">
    <property type="entry name" value="Znf_C2H2_sf"/>
</dbReference>
<gene>
    <name evidence="13" type="ORF">GW7_10480</name>
</gene>
<keyword evidence="3" id="KW-0677">Repeat</keyword>
<evidence type="ECO:0000256" key="3">
    <source>
        <dbReference type="ARBA" id="ARBA00022737"/>
    </source>
</evidence>
<dbReference type="SUPFAM" id="SSF47353">
    <property type="entry name" value="Retrovirus capsid dimerization domain-like"/>
    <property type="match status" value="1"/>
</dbReference>
<evidence type="ECO:0000256" key="10">
    <source>
        <dbReference type="SAM" id="MobiDB-lite"/>
    </source>
</evidence>
<dbReference type="eggNOG" id="KOG1721">
    <property type="taxonomic scope" value="Eukaryota"/>
</dbReference>
<organism evidence="13 14">
    <name type="scientific">Heterocephalus glaber</name>
    <name type="common">Naked mole rat</name>
    <dbReference type="NCBI Taxonomy" id="10181"/>
    <lineage>
        <taxon>Eukaryota</taxon>
        <taxon>Metazoa</taxon>
        <taxon>Chordata</taxon>
        <taxon>Craniata</taxon>
        <taxon>Vertebrata</taxon>
        <taxon>Euteleostomi</taxon>
        <taxon>Mammalia</taxon>
        <taxon>Eutheria</taxon>
        <taxon>Euarchontoglires</taxon>
        <taxon>Glires</taxon>
        <taxon>Rodentia</taxon>
        <taxon>Hystricomorpha</taxon>
        <taxon>Bathyergidae</taxon>
        <taxon>Heterocephalus</taxon>
    </lineage>
</organism>
<feature type="compositionally biased region" description="Basic and acidic residues" evidence="10">
    <location>
        <begin position="129"/>
        <end position="141"/>
    </location>
</feature>
<protein>
    <submittedName>
        <fullName evidence="13">Zinc finger imprinted 2</fullName>
    </submittedName>
</protein>
<name>G5CAU3_HETGA</name>
<evidence type="ECO:0000256" key="8">
    <source>
        <dbReference type="PROSITE-ProRule" id="PRU00042"/>
    </source>
</evidence>
<keyword evidence="4 8" id="KW-0863">Zinc-finger</keyword>
<evidence type="ECO:0000256" key="4">
    <source>
        <dbReference type="ARBA" id="ARBA00022771"/>
    </source>
</evidence>
<evidence type="ECO:0000256" key="1">
    <source>
        <dbReference type="ARBA" id="ARBA00004123"/>
    </source>
</evidence>
<keyword evidence="2" id="KW-0479">Metal-binding</keyword>
<dbReference type="PANTHER" id="PTHR45935:SF15">
    <property type="entry name" value="SCAN BOX DOMAIN-CONTAINING PROTEIN"/>
    <property type="match status" value="1"/>
</dbReference>
<keyword evidence="5" id="KW-0862">Zinc</keyword>
<dbReference type="Pfam" id="PF02023">
    <property type="entry name" value="SCAN"/>
    <property type="match status" value="1"/>
</dbReference>
<evidence type="ECO:0000256" key="9">
    <source>
        <dbReference type="PROSITE-ProRule" id="PRU00187"/>
    </source>
</evidence>
<dbReference type="FunFam" id="3.30.160.60:FF:001009">
    <property type="entry name" value="Zinc finger protein 26"/>
    <property type="match status" value="1"/>
</dbReference>
<dbReference type="CDD" id="cd07936">
    <property type="entry name" value="SCAN"/>
    <property type="match status" value="1"/>
</dbReference>
<proteinExistence type="predicted"/>
<feature type="domain" description="C2H2-type" evidence="11">
    <location>
        <begin position="313"/>
        <end position="332"/>
    </location>
</feature>
<sequence length="332" mass="38180">MLHVTELLDVVKKAHIFHLCSQDENPETSPTRNPGVLDNSHQQFKHFQYLSLTGPHQAVSQIQVLCRRWLQPETHTKEQIIERLVLEQFLSTLPEEIQKWVRSKQPENSSEAGMLVANLIQACEDPDPCQERSHSNDEFSRHSNLTQQSEDLPGEDPQECSVTGMGTRPQPVQLFRCKICERAFSTNIGLVRHEPIHTGKKPFECKQCGEAFFLMPHLTRHQKSHASDKPSLCSKGAKSLIQRADLSHQVRTHSQEDYYERVQHGKAFIQEVRLSQHLKGHNTAKALSPVLPHNKTYLIRYQREHDYVRQTAHQCCDCGKTFGHSSHLVQHY</sequence>
<dbReference type="GO" id="GO:0003677">
    <property type="term" value="F:DNA binding"/>
    <property type="evidence" value="ECO:0007669"/>
    <property type="project" value="UniProtKB-KW"/>
</dbReference>
<dbReference type="InterPro" id="IPR003309">
    <property type="entry name" value="SCAN_dom"/>
</dbReference>
<dbReference type="SUPFAM" id="SSF57667">
    <property type="entry name" value="beta-beta-alpha zinc fingers"/>
    <property type="match status" value="1"/>
</dbReference>
<dbReference type="InterPro" id="IPR013087">
    <property type="entry name" value="Znf_C2H2_type"/>
</dbReference>
<reference evidence="13 14" key="1">
    <citation type="journal article" date="2011" name="Nature">
        <title>Genome sequencing reveals insights into physiology and longevity of the naked mole rat.</title>
        <authorList>
            <person name="Kim E.B."/>
            <person name="Fang X."/>
            <person name="Fushan A.A."/>
            <person name="Huang Z."/>
            <person name="Lobanov A.V."/>
            <person name="Han L."/>
            <person name="Marino S.M."/>
            <person name="Sun X."/>
            <person name="Turanov A.A."/>
            <person name="Yang P."/>
            <person name="Yim S.H."/>
            <person name="Zhao X."/>
            <person name="Kasaikina M.V."/>
            <person name="Stoletzki N."/>
            <person name="Peng C."/>
            <person name="Polak P."/>
            <person name="Xiong Z."/>
            <person name="Kiezun A."/>
            <person name="Zhu Y."/>
            <person name="Chen Y."/>
            <person name="Kryukov G.V."/>
            <person name="Zhang Q."/>
            <person name="Peshkin L."/>
            <person name="Yang L."/>
            <person name="Bronson R.T."/>
            <person name="Buffenstein R."/>
            <person name="Wang B."/>
            <person name="Han C."/>
            <person name="Li Q."/>
            <person name="Chen L."/>
            <person name="Zhao W."/>
            <person name="Sunyaev S.R."/>
            <person name="Park T.J."/>
            <person name="Zhang G."/>
            <person name="Wang J."/>
            <person name="Gladyshev V.N."/>
        </authorList>
    </citation>
    <scope>NUCLEOTIDE SEQUENCE [LARGE SCALE GENOMIC DNA]</scope>
</reference>
<dbReference type="PROSITE" id="PS00028">
    <property type="entry name" value="ZINC_FINGER_C2H2_1"/>
    <property type="match status" value="2"/>
</dbReference>
<dbReference type="PROSITE" id="PS50157">
    <property type="entry name" value="ZINC_FINGER_C2H2_2"/>
    <property type="match status" value="3"/>
</dbReference>
<dbReference type="EMBL" id="JH174182">
    <property type="protein sequence ID" value="EHB18654.1"/>
    <property type="molecule type" value="Genomic_DNA"/>
</dbReference>
<dbReference type="AlphaFoldDB" id="G5CAU3"/>
<dbReference type="Gene3D" id="3.30.160.60">
    <property type="entry name" value="Classic Zinc Finger"/>
    <property type="match status" value="3"/>
</dbReference>
<dbReference type="GO" id="GO:0008270">
    <property type="term" value="F:zinc ion binding"/>
    <property type="evidence" value="ECO:0007669"/>
    <property type="project" value="UniProtKB-KW"/>
</dbReference>
<evidence type="ECO:0000259" key="12">
    <source>
        <dbReference type="PROSITE" id="PS50804"/>
    </source>
</evidence>
<dbReference type="GO" id="GO:0005634">
    <property type="term" value="C:nucleus"/>
    <property type="evidence" value="ECO:0007669"/>
    <property type="project" value="UniProtKB-SubCell"/>
</dbReference>
<dbReference type="PROSITE" id="PS50804">
    <property type="entry name" value="SCAN_BOX"/>
    <property type="match status" value="1"/>
</dbReference>
<dbReference type="InterPro" id="IPR038269">
    <property type="entry name" value="SCAN_sf"/>
</dbReference>
<feature type="domain" description="C2H2-type" evidence="11">
    <location>
        <begin position="203"/>
        <end position="230"/>
    </location>
</feature>
<accession>G5CAU3</accession>